<feature type="region of interest" description="Disordered" evidence="1">
    <location>
        <begin position="275"/>
        <end position="361"/>
    </location>
</feature>
<dbReference type="InterPro" id="IPR050730">
    <property type="entry name" value="UBX_domain-protein"/>
</dbReference>
<dbReference type="OrthoDB" id="270602at2759"/>
<gene>
    <name evidence="3" type="primary">100115747</name>
</gene>
<dbReference type="SUPFAM" id="SSF52833">
    <property type="entry name" value="Thioredoxin-like"/>
    <property type="match status" value="1"/>
</dbReference>
<dbReference type="InterPro" id="IPR029071">
    <property type="entry name" value="Ubiquitin-like_domsf"/>
</dbReference>
<dbReference type="GO" id="GO:0043130">
    <property type="term" value="F:ubiquitin binding"/>
    <property type="evidence" value="ECO:0007669"/>
    <property type="project" value="TreeGrafter"/>
</dbReference>
<dbReference type="Gene3D" id="3.10.20.90">
    <property type="entry name" value="Phosphatidylinositol 3-kinase Catalytic Subunit, Chain A, domain 1"/>
    <property type="match status" value="1"/>
</dbReference>
<dbReference type="InterPro" id="IPR001012">
    <property type="entry name" value="UBX_dom"/>
</dbReference>
<feature type="compositionally biased region" description="Polar residues" evidence="1">
    <location>
        <begin position="275"/>
        <end position="289"/>
    </location>
</feature>
<dbReference type="InterPro" id="IPR006577">
    <property type="entry name" value="UAS"/>
</dbReference>
<dbReference type="Proteomes" id="UP000002358">
    <property type="component" value="Chromosome 1"/>
</dbReference>
<dbReference type="PANTHER" id="PTHR23322:SF6">
    <property type="entry name" value="UBX DOMAIN-CONTAINING PROTEIN 7"/>
    <property type="match status" value="1"/>
</dbReference>
<dbReference type="GO" id="GO:0043161">
    <property type="term" value="P:proteasome-mediated ubiquitin-dependent protein catabolic process"/>
    <property type="evidence" value="ECO:0007669"/>
    <property type="project" value="TreeGrafter"/>
</dbReference>
<dbReference type="SUPFAM" id="SSF46934">
    <property type="entry name" value="UBA-like"/>
    <property type="match status" value="1"/>
</dbReference>
<dbReference type="InterPro" id="IPR009060">
    <property type="entry name" value="UBA-like_sf"/>
</dbReference>
<dbReference type="AlphaFoldDB" id="A0A7M7LQM3"/>
<dbReference type="Pfam" id="PF00789">
    <property type="entry name" value="UBX"/>
    <property type="match status" value="1"/>
</dbReference>
<accession>A0A7M7LQM3</accession>
<protein>
    <recommendedName>
        <fullName evidence="2">UBX domain-containing protein</fullName>
    </recommendedName>
</protein>
<dbReference type="Gene3D" id="3.40.30.10">
    <property type="entry name" value="Glutaredoxin"/>
    <property type="match status" value="1"/>
</dbReference>
<dbReference type="Pfam" id="PF14555">
    <property type="entry name" value="UBA_4"/>
    <property type="match status" value="1"/>
</dbReference>
<keyword evidence="4" id="KW-1185">Reference proteome</keyword>
<dbReference type="CDD" id="cd02958">
    <property type="entry name" value="UAS"/>
    <property type="match status" value="1"/>
</dbReference>
<reference evidence="3" key="1">
    <citation type="submission" date="2021-01" db="UniProtKB">
        <authorList>
            <consortium name="EnsemblMetazoa"/>
        </authorList>
    </citation>
    <scope>IDENTIFICATION</scope>
</reference>
<dbReference type="Pfam" id="PF13899">
    <property type="entry name" value="Thioredoxin_7"/>
    <property type="match status" value="1"/>
</dbReference>
<dbReference type="GO" id="GO:0005634">
    <property type="term" value="C:nucleus"/>
    <property type="evidence" value="ECO:0007669"/>
    <property type="project" value="TreeGrafter"/>
</dbReference>
<organism evidence="3 4">
    <name type="scientific">Nasonia vitripennis</name>
    <name type="common">Parasitic wasp</name>
    <dbReference type="NCBI Taxonomy" id="7425"/>
    <lineage>
        <taxon>Eukaryota</taxon>
        <taxon>Metazoa</taxon>
        <taxon>Ecdysozoa</taxon>
        <taxon>Arthropoda</taxon>
        <taxon>Hexapoda</taxon>
        <taxon>Insecta</taxon>
        <taxon>Pterygota</taxon>
        <taxon>Neoptera</taxon>
        <taxon>Endopterygota</taxon>
        <taxon>Hymenoptera</taxon>
        <taxon>Apocrita</taxon>
        <taxon>Proctotrupomorpha</taxon>
        <taxon>Chalcidoidea</taxon>
        <taxon>Pteromalidae</taxon>
        <taxon>Pteromalinae</taxon>
        <taxon>Nasonia</taxon>
    </lineage>
</organism>
<dbReference type="SMART" id="SM00594">
    <property type="entry name" value="UAS"/>
    <property type="match status" value="1"/>
</dbReference>
<evidence type="ECO:0000256" key="1">
    <source>
        <dbReference type="SAM" id="MobiDB-lite"/>
    </source>
</evidence>
<dbReference type="SUPFAM" id="SSF54236">
    <property type="entry name" value="Ubiquitin-like"/>
    <property type="match status" value="1"/>
</dbReference>
<evidence type="ECO:0000259" key="2">
    <source>
        <dbReference type="PROSITE" id="PS50033"/>
    </source>
</evidence>
<evidence type="ECO:0000313" key="4">
    <source>
        <dbReference type="Proteomes" id="UP000002358"/>
    </source>
</evidence>
<dbReference type="Gene3D" id="1.10.8.10">
    <property type="entry name" value="DNA helicase RuvA subunit, C-terminal domain"/>
    <property type="match status" value="1"/>
</dbReference>
<dbReference type="InterPro" id="IPR036249">
    <property type="entry name" value="Thioredoxin-like_sf"/>
</dbReference>
<dbReference type="InParanoid" id="A0A7M7LQM3"/>
<proteinExistence type="predicted"/>
<sequence>MDRELVEKFIEVTGEGEATAAQYLALADGNLESAISLLFEAGGAAPSSESSARPVVEDEPEVRAPILPTQEVLVPPEVSCSFPRAPNSIFDRFRDFAVETRRQEEEMTQRASGARKSSSCNKSKRLEDLFRPPCDILFLGTFNEAREHAQSINRWLLVNVQNQQEFACQILNRDVWTNPQIRDIINDHFVLWQVLSNSVDGKRYIDFYKVDSYPYLAIIDPRTGECMRSYNHITVDSLVSGLNDMLSTHASPENVDSTPIKKKFIPTEATFSEHLQNDTVTNSNLPTNSKRSRAFDKSAGSSSSKSDFRDSKSSKSSTSTKCTSNFISKRSRIDEMGSKEKQQQEMEANNELEPPEDSNAPQVKVCLRLPNGSKETISIAATNTVQGFIKKMEKMGYQSSDYTYLIPFPKTNIGELSMNLRLSETILYPSNTVFITKI</sequence>
<dbReference type="EnsemblMetazoa" id="XM_008206545">
    <property type="protein sequence ID" value="XP_008204767"/>
    <property type="gene ID" value="LOC100115747"/>
</dbReference>
<dbReference type="PANTHER" id="PTHR23322">
    <property type="entry name" value="FAS-ASSOCIATED PROTEIN"/>
    <property type="match status" value="1"/>
</dbReference>
<dbReference type="PROSITE" id="PS50033">
    <property type="entry name" value="UBX"/>
    <property type="match status" value="1"/>
</dbReference>
<dbReference type="KEGG" id="nvi:100115747"/>
<feature type="domain" description="UBX" evidence="2">
    <location>
        <begin position="358"/>
        <end position="435"/>
    </location>
</feature>
<dbReference type="SMR" id="A0A7M7LQM3"/>
<dbReference type="FunCoup" id="A0A7M7LQM3">
    <property type="interactions" value="1576"/>
</dbReference>
<feature type="compositionally biased region" description="Basic and acidic residues" evidence="1">
    <location>
        <begin position="331"/>
        <end position="344"/>
    </location>
</feature>
<name>A0A7M7LQM3_NASVI</name>
<evidence type="ECO:0000313" key="3">
    <source>
        <dbReference type="EnsemblMetazoa" id="XP_008204767"/>
    </source>
</evidence>
<dbReference type="OMA" id="PPCDILF"/>